<evidence type="ECO:0000313" key="2">
    <source>
        <dbReference type="EMBL" id="MEZ3181220.1"/>
    </source>
</evidence>
<accession>A0ABV4J2S4</accession>
<keyword evidence="1" id="KW-0812">Transmembrane</keyword>
<reference evidence="2 3" key="1">
    <citation type="journal article" date="2021" name="Res Sq">
        <title>Streptomyces Pimoensis sp. nov., Isolated From the Taklimakan Desert in Xinjiang, China.</title>
        <authorList>
            <person name="Zhang P."/>
            <person name="Luo X."/>
            <person name="Luo X."/>
            <person name="Liu Z."/>
            <person name="Xia Z."/>
            <person name="Wan C."/>
            <person name="zhang L."/>
        </authorList>
    </citation>
    <scope>NUCLEOTIDE SEQUENCE [LARGE SCALE GENOMIC DNA]</scope>
    <source>
        <strain evidence="2 3">TRM75549</strain>
    </source>
</reference>
<evidence type="ECO:0000313" key="3">
    <source>
        <dbReference type="Proteomes" id="UP001567537"/>
    </source>
</evidence>
<dbReference type="Proteomes" id="UP001567537">
    <property type="component" value="Unassembled WGS sequence"/>
</dbReference>
<organism evidence="2 3">
    <name type="scientific">Streptomyces pimonensis</name>
    <dbReference type="NCBI Taxonomy" id="2860288"/>
    <lineage>
        <taxon>Bacteria</taxon>
        <taxon>Bacillati</taxon>
        <taxon>Actinomycetota</taxon>
        <taxon>Actinomycetes</taxon>
        <taxon>Kitasatosporales</taxon>
        <taxon>Streptomycetaceae</taxon>
        <taxon>Streptomyces</taxon>
    </lineage>
</organism>
<sequence>MSVSPVLSVTSVPSFVPHTLSATRPPGPPGRSTTEEYLMSTALWIVIAIALVVAVLAGIRKSRG</sequence>
<protein>
    <recommendedName>
        <fullName evidence="4">Secreted protein</fullName>
    </recommendedName>
</protein>
<dbReference type="RefSeq" id="WP_371240538.1">
    <property type="nucleotide sequence ID" value="NZ_JAHWZY010000023.1"/>
</dbReference>
<name>A0ABV4J2S4_9ACTN</name>
<keyword evidence="1" id="KW-1133">Transmembrane helix</keyword>
<feature type="transmembrane region" description="Helical" evidence="1">
    <location>
        <begin position="37"/>
        <end position="59"/>
    </location>
</feature>
<comment type="caution">
    <text evidence="2">The sequence shown here is derived from an EMBL/GenBank/DDBJ whole genome shotgun (WGS) entry which is preliminary data.</text>
</comment>
<proteinExistence type="predicted"/>
<keyword evidence="3" id="KW-1185">Reference proteome</keyword>
<gene>
    <name evidence="2" type="ORF">KYY02_21790</name>
</gene>
<dbReference type="EMBL" id="JAHWZY010000023">
    <property type="protein sequence ID" value="MEZ3181220.1"/>
    <property type="molecule type" value="Genomic_DNA"/>
</dbReference>
<keyword evidence="1" id="KW-0472">Membrane</keyword>
<evidence type="ECO:0000256" key="1">
    <source>
        <dbReference type="SAM" id="Phobius"/>
    </source>
</evidence>
<evidence type="ECO:0008006" key="4">
    <source>
        <dbReference type="Google" id="ProtNLM"/>
    </source>
</evidence>